<dbReference type="AlphaFoldDB" id="A0AA36NGF8"/>
<dbReference type="Gene3D" id="2.60.120.260">
    <property type="entry name" value="Galactose-binding domain-like"/>
    <property type="match status" value="1"/>
</dbReference>
<protein>
    <recommendedName>
        <fullName evidence="5">Glycoside hydrolase family 2 catalytic domain-containing protein</fullName>
    </recommendedName>
</protein>
<dbReference type="GO" id="GO:0004553">
    <property type="term" value="F:hydrolase activity, hydrolyzing O-glycosyl compounds"/>
    <property type="evidence" value="ECO:0007669"/>
    <property type="project" value="InterPro"/>
</dbReference>
<dbReference type="InterPro" id="IPR006103">
    <property type="entry name" value="Glyco_hydro_2_cat"/>
</dbReference>
<dbReference type="InterPro" id="IPR017853">
    <property type="entry name" value="GH"/>
</dbReference>
<dbReference type="InterPro" id="IPR036156">
    <property type="entry name" value="Beta-gal/glucu_dom_sf"/>
</dbReference>
<evidence type="ECO:0000256" key="4">
    <source>
        <dbReference type="SAM" id="SignalP"/>
    </source>
</evidence>
<proteinExistence type="inferred from homology"/>
<comment type="caution">
    <text evidence="6">The sequence shown here is derived from an EMBL/GenBank/DDBJ whole genome shotgun (WGS) entry which is preliminary data.</text>
</comment>
<feature type="domain" description="Glycoside hydrolase family 2 catalytic" evidence="5">
    <location>
        <begin position="340"/>
        <end position="640"/>
    </location>
</feature>
<evidence type="ECO:0000256" key="1">
    <source>
        <dbReference type="ARBA" id="ARBA00007401"/>
    </source>
</evidence>
<dbReference type="EMBL" id="CAUJNA010003403">
    <property type="protein sequence ID" value="CAJ1401168.1"/>
    <property type="molecule type" value="Genomic_DNA"/>
</dbReference>
<dbReference type="InterPro" id="IPR008979">
    <property type="entry name" value="Galactose-bd-like_sf"/>
</dbReference>
<dbReference type="InterPro" id="IPR051913">
    <property type="entry name" value="GH2_Domain-Containing"/>
</dbReference>
<evidence type="ECO:0000256" key="2">
    <source>
        <dbReference type="ARBA" id="ARBA00022801"/>
    </source>
</evidence>
<dbReference type="PANTHER" id="PTHR42732">
    <property type="entry name" value="BETA-GALACTOSIDASE"/>
    <property type="match status" value="1"/>
</dbReference>
<dbReference type="InterPro" id="IPR013783">
    <property type="entry name" value="Ig-like_fold"/>
</dbReference>
<accession>A0AA36NGF8</accession>
<dbReference type="GO" id="GO:0005975">
    <property type="term" value="P:carbohydrate metabolic process"/>
    <property type="evidence" value="ECO:0007669"/>
    <property type="project" value="InterPro"/>
</dbReference>
<dbReference type="SUPFAM" id="SSF51445">
    <property type="entry name" value="(Trans)glycosidases"/>
    <property type="match status" value="1"/>
</dbReference>
<dbReference type="SUPFAM" id="SSF49785">
    <property type="entry name" value="Galactose-binding domain-like"/>
    <property type="match status" value="1"/>
</dbReference>
<keyword evidence="4" id="KW-0732">Signal</keyword>
<comment type="similarity">
    <text evidence="1">Belongs to the glycosyl hydrolase 2 family.</text>
</comment>
<gene>
    <name evidence="6" type="ORF">EVOR1521_LOCUS24367</name>
</gene>
<evidence type="ECO:0000256" key="3">
    <source>
        <dbReference type="ARBA" id="ARBA00023295"/>
    </source>
</evidence>
<feature type="chain" id="PRO_5041260872" description="Glycoside hydrolase family 2 catalytic domain-containing protein" evidence="4">
    <location>
        <begin position="26"/>
        <end position="646"/>
    </location>
</feature>
<dbReference type="Proteomes" id="UP001178507">
    <property type="component" value="Unassembled WGS sequence"/>
</dbReference>
<sequence length="646" mass="71935">MFPAMRLARLARLAHLALALAPAAAWPSDPPSFPQFPGRQVSVLNGTWDFAFLGDVALEEISQDAEWQKVSVPDAFDLRGFTCRCEPCSCCDRSMGHRGRAECWGDRREMVGGVWVYEEHPEAQFEACCQPEPLYLKRGVAMYRTQLDTLGTAALLLFGGCTLRCVVMVDGVVLEDHAGLSPFQVEVPAGGGESGARTLLVIVDNRFGETHPVHQPKYDWYQAGGIIRPVQFHELPSKEPLYISYVHVYPRSLATVDVKLKTSGPLDGISLRWRLDDESGCQESLAWPEMAPEGAAGLRVPDAEPWSPSSPSLRRLSVAMLRDTQVLDCICVRFGLRRVEAQGHQILLNQKPVKLLGFNRHDMIDSPVMTYDELVADVEILKELGANFVRGAHYAQDQRFLDLCDVYGLLVWEEVLGWQNTASDFENTLFMAQSMRMATELALASGNHPSVILLGFFNEGESFDQSEATTVAYHAMAQHLRRHTGNTRLIGYGSNHAGQDQQLNAVDVYAFHLYLAWYPTTQPADAEDVEGIPGIWDQVRQWSLQAGEKPMLITEAGAGGLFGHHTDGKWSEEYQARVLRSHLEAAIHNPQIAGIALWQFADIPIDRSVSDEQHRPRGLNNKGVLSMHRKPKLAASVVSQLLHEHR</sequence>
<dbReference type="Gene3D" id="2.60.40.10">
    <property type="entry name" value="Immunoglobulins"/>
    <property type="match status" value="1"/>
</dbReference>
<dbReference type="PANTHER" id="PTHR42732:SF1">
    <property type="entry name" value="BETA-MANNOSIDASE"/>
    <property type="match status" value="1"/>
</dbReference>
<dbReference type="Gene3D" id="3.20.20.80">
    <property type="entry name" value="Glycosidases"/>
    <property type="match status" value="1"/>
</dbReference>
<keyword evidence="7" id="KW-1185">Reference proteome</keyword>
<dbReference type="Pfam" id="PF02836">
    <property type="entry name" value="Glyco_hydro_2_C"/>
    <property type="match status" value="1"/>
</dbReference>
<keyword evidence="2" id="KW-0378">Hydrolase</keyword>
<organism evidence="6 7">
    <name type="scientific">Effrenium voratum</name>
    <dbReference type="NCBI Taxonomy" id="2562239"/>
    <lineage>
        <taxon>Eukaryota</taxon>
        <taxon>Sar</taxon>
        <taxon>Alveolata</taxon>
        <taxon>Dinophyceae</taxon>
        <taxon>Suessiales</taxon>
        <taxon>Symbiodiniaceae</taxon>
        <taxon>Effrenium</taxon>
    </lineage>
</organism>
<feature type="signal peptide" evidence="4">
    <location>
        <begin position="1"/>
        <end position="25"/>
    </location>
</feature>
<keyword evidence="3" id="KW-0326">Glycosidase</keyword>
<dbReference type="SUPFAM" id="SSF49303">
    <property type="entry name" value="beta-Galactosidase/glucuronidase domain"/>
    <property type="match status" value="1"/>
</dbReference>
<name>A0AA36NGF8_9DINO</name>
<evidence type="ECO:0000259" key="5">
    <source>
        <dbReference type="Pfam" id="PF02836"/>
    </source>
</evidence>
<evidence type="ECO:0000313" key="6">
    <source>
        <dbReference type="EMBL" id="CAJ1401168.1"/>
    </source>
</evidence>
<reference evidence="6" key="1">
    <citation type="submission" date="2023-08" db="EMBL/GenBank/DDBJ databases">
        <authorList>
            <person name="Chen Y."/>
            <person name="Shah S."/>
            <person name="Dougan E. K."/>
            <person name="Thang M."/>
            <person name="Chan C."/>
        </authorList>
    </citation>
    <scope>NUCLEOTIDE SEQUENCE</scope>
</reference>
<evidence type="ECO:0000313" key="7">
    <source>
        <dbReference type="Proteomes" id="UP001178507"/>
    </source>
</evidence>